<proteinExistence type="predicted"/>
<reference evidence="2" key="1">
    <citation type="journal article" date="2019" name="Int. J. Syst. Evol. Microbiol.">
        <title>The Global Catalogue of Microorganisms (GCM) 10K type strain sequencing project: providing services to taxonomists for standard genome sequencing and annotation.</title>
        <authorList>
            <consortium name="The Broad Institute Genomics Platform"/>
            <consortium name="The Broad Institute Genome Sequencing Center for Infectious Disease"/>
            <person name="Wu L."/>
            <person name="Ma J."/>
        </authorList>
    </citation>
    <scope>NUCLEOTIDE SEQUENCE [LARGE SCALE GENOMIC DNA]</scope>
    <source>
        <strain evidence="2">CGMCC 1.13681</strain>
    </source>
</reference>
<dbReference type="PANTHER" id="PTHR36221">
    <property type="entry name" value="DUF742 DOMAIN-CONTAINING PROTEIN"/>
    <property type="match status" value="1"/>
</dbReference>
<dbReference type="PANTHER" id="PTHR36221:SF1">
    <property type="entry name" value="DUF742 DOMAIN-CONTAINING PROTEIN"/>
    <property type="match status" value="1"/>
</dbReference>
<organism evidence="1 2">
    <name type="scientific">Streptomyces polyrhachis</name>
    <dbReference type="NCBI Taxonomy" id="1282885"/>
    <lineage>
        <taxon>Bacteria</taxon>
        <taxon>Bacillati</taxon>
        <taxon>Actinomycetota</taxon>
        <taxon>Actinomycetes</taxon>
        <taxon>Kitasatosporales</taxon>
        <taxon>Streptomycetaceae</taxon>
        <taxon>Streptomyces</taxon>
    </lineage>
</organism>
<dbReference type="Proteomes" id="UP001596413">
    <property type="component" value="Unassembled WGS sequence"/>
</dbReference>
<comment type="caution">
    <text evidence="1">The sequence shown here is derived from an EMBL/GenBank/DDBJ whole genome shotgun (WGS) entry which is preliminary data.</text>
</comment>
<dbReference type="InterPro" id="IPR007995">
    <property type="entry name" value="DUF742"/>
</dbReference>
<evidence type="ECO:0000313" key="1">
    <source>
        <dbReference type="EMBL" id="MFC7220600.1"/>
    </source>
</evidence>
<gene>
    <name evidence="1" type="ORF">ACFQLX_20915</name>
</gene>
<sequence length="112" mass="12186">MTSPQLLHDPLVRPYALTKGRTRPRSALPLEALLVAGPQPYGDGALTPEQQRILASCHTPACVAELAARLDLPVGVVRVLGADLLAAGHLRREETPVTRIVLERIIIRLRDC</sequence>
<evidence type="ECO:0000313" key="2">
    <source>
        <dbReference type="Proteomes" id="UP001596413"/>
    </source>
</evidence>
<dbReference type="EMBL" id="JBHSZO010000037">
    <property type="protein sequence ID" value="MFC7220600.1"/>
    <property type="molecule type" value="Genomic_DNA"/>
</dbReference>
<name>A0ABW2GIH9_9ACTN</name>
<keyword evidence="2" id="KW-1185">Reference proteome</keyword>
<dbReference type="RefSeq" id="WP_386417378.1">
    <property type="nucleotide sequence ID" value="NZ_JBHSZO010000037.1"/>
</dbReference>
<dbReference type="Pfam" id="PF05331">
    <property type="entry name" value="DUF742"/>
    <property type="match status" value="1"/>
</dbReference>
<accession>A0ABW2GIH9</accession>
<protein>
    <submittedName>
        <fullName evidence="1">DUF742 domain-containing protein</fullName>
    </submittedName>
</protein>